<keyword evidence="1" id="KW-0812">Transmembrane</keyword>
<proteinExistence type="predicted"/>
<sequence>MINNYKNVIKEFSVAEILINAFMRNLVGGLSTIYVAIGFILSRKDIMLARTTPVSLLGSALIYYIIPKLIGLLVIAVGMHIVRNGLKYLKFYFRNVKMYHKKNVRIIMKENSTYPFKCIEGILFIHRKRLAIVSVTEGSESYHFIQKGELSNIGSIYIDDIKTEGVKEYFEYIMNCLEKKQFILET</sequence>
<keyword evidence="1" id="KW-1133">Transmembrane helix</keyword>
<comment type="caution">
    <text evidence="2">The sequence shown here is derived from an EMBL/GenBank/DDBJ whole genome shotgun (WGS) entry which is preliminary data.</text>
</comment>
<keyword evidence="1" id="KW-0472">Membrane</keyword>
<protein>
    <recommendedName>
        <fullName evidence="4">DUF304 domain-containing protein</fullName>
    </recommendedName>
</protein>
<dbReference type="Proteomes" id="UP001524478">
    <property type="component" value="Unassembled WGS sequence"/>
</dbReference>
<gene>
    <name evidence="2" type="ORF">NE686_17485</name>
</gene>
<reference evidence="2 3" key="1">
    <citation type="submission" date="2022-06" db="EMBL/GenBank/DDBJ databases">
        <title>Isolation of gut microbiota from human fecal samples.</title>
        <authorList>
            <person name="Pamer E.G."/>
            <person name="Barat B."/>
            <person name="Waligurski E."/>
            <person name="Medina S."/>
            <person name="Paddock L."/>
            <person name="Mostad J."/>
        </authorList>
    </citation>
    <scope>NUCLEOTIDE SEQUENCE [LARGE SCALE GENOMIC DNA]</scope>
    <source>
        <strain evidence="2 3">DFI.7.95</strain>
    </source>
</reference>
<feature type="transmembrane region" description="Helical" evidence="1">
    <location>
        <begin position="21"/>
        <end position="41"/>
    </location>
</feature>
<dbReference type="RefSeq" id="WP_256312489.1">
    <property type="nucleotide sequence ID" value="NZ_JANGAC010000016.1"/>
</dbReference>
<name>A0ABT1SEI9_9FIRM</name>
<evidence type="ECO:0008006" key="4">
    <source>
        <dbReference type="Google" id="ProtNLM"/>
    </source>
</evidence>
<accession>A0ABT1SEI9</accession>
<organism evidence="2 3">
    <name type="scientific">Tissierella carlieri</name>
    <dbReference type="NCBI Taxonomy" id="689904"/>
    <lineage>
        <taxon>Bacteria</taxon>
        <taxon>Bacillati</taxon>
        <taxon>Bacillota</taxon>
        <taxon>Tissierellia</taxon>
        <taxon>Tissierellales</taxon>
        <taxon>Tissierellaceae</taxon>
        <taxon>Tissierella</taxon>
    </lineage>
</organism>
<keyword evidence="3" id="KW-1185">Reference proteome</keyword>
<dbReference type="EMBL" id="JANGAC010000016">
    <property type="protein sequence ID" value="MCQ4924898.1"/>
    <property type="molecule type" value="Genomic_DNA"/>
</dbReference>
<evidence type="ECO:0000313" key="2">
    <source>
        <dbReference type="EMBL" id="MCQ4924898.1"/>
    </source>
</evidence>
<evidence type="ECO:0000313" key="3">
    <source>
        <dbReference type="Proteomes" id="UP001524478"/>
    </source>
</evidence>
<evidence type="ECO:0000256" key="1">
    <source>
        <dbReference type="SAM" id="Phobius"/>
    </source>
</evidence>
<feature type="transmembrane region" description="Helical" evidence="1">
    <location>
        <begin position="61"/>
        <end position="82"/>
    </location>
</feature>